<accession>A0A9N9NS83</accession>
<feature type="non-terminal residue" evidence="2">
    <location>
        <position position="229"/>
    </location>
</feature>
<evidence type="ECO:0000256" key="1">
    <source>
        <dbReference type="SAM" id="MobiDB-lite"/>
    </source>
</evidence>
<feature type="region of interest" description="Disordered" evidence="1">
    <location>
        <begin position="166"/>
        <end position="190"/>
    </location>
</feature>
<name>A0A9N9NS83_9GLOM</name>
<evidence type="ECO:0000313" key="2">
    <source>
        <dbReference type="EMBL" id="CAG8752947.1"/>
    </source>
</evidence>
<dbReference type="EMBL" id="CAJVPY010015659">
    <property type="protein sequence ID" value="CAG8752947.1"/>
    <property type="molecule type" value="Genomic_DNA"/>
</dbReference>
<feature type="compositionally biased region" description="Low complexity" evidence="1">
    <location>
        <begin position="168"/>
        <end position="190"/>
    </location>
</feature>
<protein>
    <submittedName>
        <fullName evidence="2">12399_t:CDS:1</fullName>
    </submittedName>
</protein>
<reference evidence="2" key="1">
    <citation type="submission" date="2021-06" db="EMBL/GenBank/DDBJ databases">
        <authorList>
            <person name="Kallberg Y."/>
            <person name="Tangrot J."/>
            <person name="Rosling A."/>
        </authorList>
    </citation>
    <scope>NUCLEOTIDE SEQUENCE</scope>
    <source>
        <strain evidence="2">MA453B</strain>
    </source>
</reference>
<sequence>QNTQSTCQRVFAGGTGQLGKLLCCDNANSTNCLASLPTCTNVNKLIQCWSIKGLDACISRNDTTAQRVYTFASAINYILGHYTIKDSQNGTSCYGFSCPQVACSYGCHQVNCGDSLASGSCQVTNDLGETNTLNYQIEICGMGYDAIIAPQAPIVAVSTYIPPPKTISNPPNSSPGSNPSNGSPGTAPSTSMINSNSYIYWRRTRNNSSPNLSPPPYTDNDDQIIIFHH</sequence>
<dbReference type="Proteomes" id="UP000789405">
    <property type="component" value="Unassembled WGS sequence"/>
</dbReference>
<proteinExistence type="predicted"/>
<evidence type="ECO:0000313" key="3">
    <source>
        <dbReference type="Proteomes" id="UP000789405"/>
    </source>
</evidence>
<dbReference type="OrthoDB" id="2398331at2759"/>
<dbReference type="AlphaFoldDB" id="A0A9N9NS83"/>
<organism evidence="2 3">
    <name type="scientific">Dentiscutata erythropus</name>
    <dbReference type="NCBI Taxonomy" id="1348616"/>
    <lineage>
        <taxon>Eukaryota</taxon>
        <taxon>Fungi</taxon>
        <taxon>Fungi incertae sedis</taxon>
        <taxon>Mucoromycota</taxon>
        <taxon>Glomeromycotina</taxon>
        <taxon>Glomeromycetes</taxon>
        <taxon>Diversisporales</taxon>
        <taxon>Gigasporaceae</taxon>
        <taxon>Dentiscutata</taxon>
    </lineage>
</organism>
<keyword evidence="3" id="KW-1185">Reference proteome</keyword>
<comment type="caution">
    <text evidence="2">The sequence shown here is derived from an EMBL/GenBank/DDBJ whole genome shotgun (WGS) entry which is preliminary data.</text>
</comment>
<gene>
    <name evidence="2" type="ORF">DERYTH_LOCUS17071</name>
</gene>